<dbReference type="InterPro" id="IPR019861">
    <property type="entry name" value="PorP/SprF_Bacteroidetes"/>
</dbReference>
<dbReference type="AlphaFoldDB" id="A0A1V9FDL7"/>
<dbReference type="Pfam" id="PF11751">
    <property type="entry name" value="PorP_SprF"/>
    <property type="match status" value="1"/>
</dbReference>
<dbReference type="RefSeq" id="WP_081168589.1">
    <property type="nucleotide sequence ID" value="NZ_LWBP01000199.1"/>
</dbReference>
<sequence length="353" mass="39274">MKRNVKWFLTVILLQSFISGKAQDVGFSQFYDQPLLRNPALAGVFTGDVRVTAAFRNQWQSVTIPYRTYALNGEYKIPVLTDNNLTLGLQLIRDVAGTSQFSTTQIMPAANFSLPLSSERPAYLSFGVMGGILQQKFDPTKLVMNDQFVSGSNGSLSVSPASRQVFNRTDVTYLDLSAGISYSSEFANEIQYFAGAGLFHLTKPKVGFYEGNIITRNRKLTLNSGVSAPTSETDRFILYADYFKQFATGFKPAGKGSFQYGIMFSRDLFVDGDVQKTITFGVLHRLQDAVIPVIKLQISKFIVGLSYDVNVSKLVAASNYRGGFELTISYRDLLNIHNSDLRQVDCYGPQFKN</sequence>
<dbReference type="Proteomes" id="UP000192276">
    <property type="component" value="Unassembled WGS sequence"/>
</dbReference>
<dbReference type="OrthoDB" id="1186563at2"/>
<gene>
    <name evidence="2" type="ORF">A4R26_04720</name>
</gene>
<accession>A0A1V9FDL7</accession>
<keyword evidence="3" id="KW-1185">Reference proteome</keyword>
<dbReference type="EMBL" id="LWBP01000199">
    <property type="protein sequence ID" value="OQP56465.1"/>
    <property type="molecule type" value="Genomic_DNA"/>
</dbReference>
<evidence type="ECO:0000313" key="2">
    <source>
        <dbReference type="EMBL" id="OQP56465.1"/>
    </source>
</evidence>
<name>A0A1V9FDL7_9BACT</name>
<evidence type="ECO:0008006" key="4">
    <source>
        <dbReference type="Google" id="ProtNLM"/>
    </source>
</evidence>
<organism evidence="2 3">
    <name type="scientific">Niastella populi</name>
    <dbReference type="NCBI Taxonomy" id="550983"/>
    <lineage>
        <taxon>Bacteria</taxon>
        <taxon>Pseudomonadati</taxon>
        <taxon>Bacteroidota</taxon>
        <taxon>Chitinophagia</taxon>
        <taxon>Chitinophagales</taxon>
        <taxon>Chitinophagaceae</taxon>
        <taxon>Niastella</taxon>
    </lineage>
</organism>
<dbReference type="NCBIfam" id="TIGR03519">
    <property type="entry name" value="T9SS_PorP_fam"/>
    <property type="match status" value="1"/>
</dbReference>
<evidence type="ECO:0000256" key="1">
    <source>
        <dbReference type="SAM" id="SignalP"/>
    </source>
</evidence>
<comment type="caution">
    <text evidence="2">The sequence shown here is derived from an EMBL/GenBank/DDBJ whole genome shotgun (WGS) entry which is preliminary data.</text>
</comment>
<feature type="signal peptide" evidence="1">
    <location>
        <begin position="1"/>
        <end position="22"/>
    </location>
</feature>
<proteinExistence type="predicted"/>
<dbReference type="STRING" id="550983.A4R26_04720"/>
<keyword evidence="1" id="KW-0732">Signal</keyword>
<protein>
    <recommendedName>
        <fullName evidence="4">Type IX secretion system membrane protein PorP/SprF</fullName>
    </recommendedName>
</protein>
<reference evidence="3" key="1">
    <citation type="submission" date="2016-04" db="EMBL/GenBank/DDBJ databases">
        <authorList>
            <person name="Chen L."/>
            <person name="Zhuang W."/>
            <person name="Wang G."/>
        </authorList>
    </citation>
    <scope>NUCLEOTIDE SEQUENCE [LARGE SCALE GENOMIC DNA]</scope>
    <source>
        <strain evidence="3">208</strain>
    </source>
</reference>
<evidence type="ECO:0000313" key="3">
    <source>
        <dbReference type="Proteomes" id="UP000192276"/>
    </source>
</evidence>
<feature type="chain" id="PRO_5012596468" description="Type IX secretion system membrane protein PorP/SprF" evidence="1">
    <location>
        <begin position="23"/>
        <end position="353"/>
    </location>
</feature>